<dbReference type="PANTHER" id="PTHR46577">
    <property type="entry name" value="HTH-TYPE TRANSCRIPTIONAL REGULATORY PROTEIN GABR"/>
    <property type="match status" value="1"/>
</dbReference>
<dbReference type="Gene3D" id="3.40.640.10">
    <property type="entry name" value="Type I PLP-dependent aspartate aminotransferase-like (Major domain)"/>
    <property type="match status" value="1"/>
</dbReference>
<dbReference type="Gene3D" id="1.10.10.10">
    <property type="entry name" value="Winged helix-like DNA-binding domain superfamily/Winged helix DNA-binding domain"/>
    <property type="match status" value="1"/>
</dbReference>
<keyword evidence="7" id="KW-0808">Transferase</keyword>
<dbReference type="Proteomes" id="UP001174867">
    <property type="component" value="Unassembled WGS sequence"/>
</dbReference>
<dbReference type="Pfam" id="PF00155">
    <property type="entry name" value="Aminotran_1_2"/>
    <property type="match status" value="1"/>
</dbReference>
<evidence type="ECO:0000256" key="5">
    <source>
        <dbReference type="ARBA" id="ARBA00023163"/>
    </source>
</evidence>
<sequence length="450" mass="50397">MPRYQQIARQLKNAIEQGELKPGARLPSSRTWAQELGISRSTVENAYGELVAQGWLERRGQAGTFVSGHLRLEKPHAAPAVFAGESQTPQPFQMGLPALDLFPREIWARVMGRRLRTQTRFDLALGEVCGEAVLRQAIVDYLRVSRSIECQPEQVFVTSGYASSMMLILRALAQPGDGMWVEDPGFPLIRPVIEQERVELLPVPVDGDGLEVSAGIRSYPQARFVLLTPAHQSPLGVALSLTRRHQLLEWAASSQAWIIEDDYDSEFRYHGKPLPPLKSLDAPQRVVYAGTFSKSLFPALRTAWLVVPMNQVARFREQAALMASSVPVLWQQTLADFIRDGHFWRHLKKMRQHYAERRRWIEEALTEQGFHVVAQEGGIQMVISVEGDDVALVEKANHAGLAVQALSRWRIREEGQGGFLLSFTNITTAAMAKQVARQLRQAIASRNNAG</sequence>
<dbReference type="CDD" id="cd00609">
    <property type="entry name" value="AAT_like"/>
    <property type="match status" value="1"/>
</dbReference>
<comment type="caution">
    <text evidence="7">The sequence shown here is derived from an EMBL/GenBank/DDBJ whole genome shotgun (WGS) entry which is preliminary data.</text>
</comment>
<proteinExistence type="inferred from homology"/>
<evidence type="ECO:0000259" key="6">
    <source>
        <dbReference type="PROSITE" id="PS50949"/>
    </source>
</evidence>
<gene>
    <name evidence="7" type="ORF">Q0A17_14610</name>
</gene>
<organism evidence="7 8">
    <name type="scientific">Citrobacter enshiensis</name>
    <dbReference type="NCBI Taxonomy" id="2971264"/>
    <lineage>
        <taxon>Bacteria</taxon>
        <taxon>Pseudomonadati</taxon>
        <taxon>Pseudomonadota</taxon>
        <taxon>Gammaproteobacteria</taxon>
        <taxon>Enterobacterales</taxon>
        <taxon>Enterobacteriaceae</taxon>
        <taxon>Citrobacter</taxon>
    </lineage>
</organism>
<protein>
    <submittedName>
        <fullName evidence="7">PLP-dependent aminotransferase family protein</fullName>
    </submittedName>
</protein>
<name>A0ABT8PWI2_9ENTR</name>
<evidence type="ECO:0000313" key="7">
    <source>
        <dbReference type="EMBL" id="MDN8600628.1"/>
    </source>
</evidence>
<evidence type="ECO:0000256" key="2">
    <source>
        <dbReference type="ARBA" id="ARBA00022898"/>
    </source>
</evidence>
<dbReference type="InterPro" id="IPR036390">
    <property type="entry name" value="WH_DNA-bd_sf"/>
</dbReference>
<evidence type="ECO:0000256" key="3">
    <source>
        <dbReference type="ARBA" id="ARBA00023015"/>
    </source>
</evidence>
<dbReference type="SMART" id="SM00345">
    <property type="entry name" value="HTH_GNTR"/>
    <property type="match status" value="1"/>
</dbReference>
<dbReference type="RefSeq" id="WP_301699835.1">
    <property type="nucleotide sequence ID" value="NZ_JAUJYW010000005.1"/>
</dbReference>
<keyword evidence="2" id="KW-0663">Pyridoxal phosphate</keyword>
<comment type="similarity">
    <text evidence="1">In the C-terminal section; belongs to the class-I pyridoxal-phosphate-dependent aminotransferase family.</text>
</comment>
<dbReference type="SUPFAM" id="SSF53383">
    <property type="entry name" value="PLP-dependent transferases"/>
    <property type="match status" value="1"/>
</dbReference>
<dbReference type="CDD" id="cd07377">
    <property type="entry name" value="WHTH_GntR"/>
    <property type="match status" value="1"/>
</dbReference>
<dbReference type="EMBL" id="JAUJYW010000005">
    <property type="protein sequence ID" value="MDN8600628.1"/>
    <property type="molecule type" value="Genomic_DNA"/>
</dbReference>
<feature type="domain" description="HTH gntR-type" evidence="6">
    <location>
        <begin position="1"/>
        <end position="69"/>
    </location>
</feature>
<keyword evidence="7" id="KW-0032">Aminotransferase</keyword>
<evidence type="ECO:0000256" key="1">
    <source>
        <dbReference type="ARBA" id="ARBA00005384"/>
    </source>
</evidence>
<dbReference type="PROSITE" id="PS50949">
    <property type="entry name" value="HTH_GNTR"/>
    <property type="match status" value="1"/>
</dbReference>
<dbReference type="PANTHER" id="PTHR46577:SF1">
    <property type="entry name" value="HTH-TYPE TRANSCRIPTIONAL REGULATORY PROTEIN GABR"/>
    <property type="match status" value="1"/>
</dbReference>
<dbReference type="InterPro" id="IPR051446">
    <property type="entry name" value="HTH_trans_reg/aminotransferase"/>
</dbReference>
<dbReference type="SUPFAM" id="SSF46785">
    <property type="entry name" value="Winged helix' DNA-binding domain"/>
    <property type="match status" value="1"/>
</dbReference>
<evidence type="ECO:0000256" key="4">
    <source>
        <dbReference type="ARBA" id="ARBA00023125"/>
    </source>
</evidence>
<dbReference type="InterPro" id="IPR036388">
    <property type="entry name" value="WH-like_DNA-bd_sf"/>
</dbReference>
<keyword evidence="3" id="KW-0805">Transcription regulation</keyword>
<dbReference type="InterPro" id="IPR004839">
    <property type="entry name" value="Aminotransferase_I/II_large"/>
</dbReference>
<dbReference type="Pfam" id="PF00392">
    <property type="entry name" value="GntR"/>
    <property type="match status" value="1"/>
</dbReference>
<dbReference type="InterPro" id="IPR000524">
    <property type="entry name" value="Tscrpt_reg_HTH_GntR"/>
</dbReference>
<keyword evidence="5" id="KW-0804">Transcription</keyword>
<dbReference type="InterPro" id="IPR015421">
    <property type="entry name" value="PyrdxlP-dep_Trfase_major"/>
</dbReference>
<keyword evidence="8" id="KW-1185">Reference proteome</keyword>
<dbReference type="InterPro" id="IPR015424">
    <property type="entry name" value="PyrdxlP-dep_Trfase"/>
</dbReference>
<reference evidence="7 8" key="1">
    <citation type="submission" date="2023-07" db="EMBL/GenBank/DDBJ databases">
        <title>Citrobacter selenititolerans sp. nov., isolated from seleniferous soil.</title>
        <authorList>
            <person name="Zhang S."/>
            <person name="Li K."/>
            <person name="Peng J."/>
            <person name="Wang H."/>
            <person name="Sun J."/>
            <person name="Guo Y."/>
        </authorList>
    </citation>
    <scope>NUCLEOTIDE SEQUENCE [LARGE SCALE GENOMIC DNA]</scope>
    <source>
        <strain evidence="7 8">S2-9</strain>
    </source>
</reference>
<accession>A0ABT8PWI2</accession>
<dbReference type="GO" id="GO:0008483">
    <property type="term" value="F:transaminase activity"/>
    <property type="evidence" value="ECO:0007669"/>
    <property type="project" value="UniProtKB-KW"/>
</dbReference>
<evidence type="ECO:0000313" key="8">
    <source>
        <dbReference type="Proteomes" id="UP001174867"/>
    </source>
</evidence>
<keyword evidence="4" id="KW-0238">DNA-binding</keyword>
<dbReference type="PRINTS" id="PR00035">
    <property type="entry name" value="HTHGNTR"/>
</dbReference>